<keyword evidence="2" id="KW-1185">Reference proteome</keyword>
<dbReference type="Proteomes" id="UP000276133">
    <property type="component" value="Unassembled WGS sequence"/>
</dbReference>
<sequence length="61" mass="6856">MLYSIRAIYLTIHVCIKTLLEGLKGIVMTVNKFNFWIFSVPNGNYGGQASEIKIYSGDLTL</sequence>
<evidence type="ECO:0000313" key="2">
    <source>
        <dbReference type="Proteomes" id="UP000276133"/>
    </source>
</evidence>
<proteinExistence type="predicted"/>
<protein>
    <submittedName>
        <fullName evidence="1">Uncharacterized protein</fullName>
    </submittedName>
</protein>
<dbReference type="EMBL" id="REGN01004198">
    <property type="protein sequence ID" value="RNA18627.1"/>
    <property type="molecule type" value="Genomic_DNA"/>
</dbReference>
<gene>
    <name evidence="1" type="ORF">BpHYR1_034130</name>
</gene>
<organism evidence="1 2">
    <name type="scientific">Brachionus plicatilis</name>
    <name type="common">Marine rotifer</name>
    <name type="synonym">Brachionus muelleri</name>
    <dbReference type="NCBI Taxonomy" id="10195"/>
    <lineage>
        <taxon>Eukaryota</taxon>
        <taxon>Metazoa</taxon>
        <taxon>Spiralia</taxon>
        <taxon>Gnathifera</taxon>
        <taxon>Rotifera</taxon>
        <taxon>Eurotatoria</taxon>
        <taxon>Monogononta</taxon>
        <taxon>Pseudotrocha</taxon>
        <taxon>Ploima</taxon>
        <taxon>Brachionidae</taxon>
        <taxon>Brachionus</taxon>
    </lineage>
</organism>
<feature type="non-terminal residue" evidence="1">
    <location>
        <position position="61"/>
    </location>
</feature>
<accession>A0A3M7R4V0</accession>
<reference evidence="1 2" key="1">
    <citation type="journal article" date="2018" name="Sci. Rep.">
        <title>Genomic signatures of local adaptation to the degree of environmental predictability in rotifers.</title>
        <authorList>
            <person name="Franch-Gras L."/>
            <person name="Hahn C."/>
            <person name="Garcia-Roger E.M."/>
            <person name="Carmona M.J."/>
            <person name="Serra M."/>
            <person name="Gomez A."/>
        </authorList>
    </citation>
    <scope>NUCLEOTIDE SEQUENCE [LARGE SCALE GENOMIC DNA]</scope>
    <source>
        <strain evidence="1">HYR1</strain>
    </source>
</reference>
<dbReference type="AlphaFoldDB" id="A0A3M7R4V0"/>
<name>A0A3M7R4V0_BRAPC</name>
<evidence type="ECO:0000313" key="1">
    <source>
        <dbReference type="EMBL" id="RNA18627.1"/>
    </source>
</evidence>
<comment type="caution">
    <text evidence="1">The sequence shown here is derived from an EMBL/GenBank/DDBJ whole genome shotgun (WGS) entry which is preliminary data.</text>
</comment>